<keyword evidence="1" id="KW-0804">Transcription</keyword>
<accession>A0A6V7PSS6</accession>
<comment type="similarity">
    <text evidence="1">Belongs to the Mediator complex subunit 7 family.</text>
</comment>
<evidence type="ECO:0000256" key="1">
    <source>
        <dbReference type="RuleBase" id="RU364060"/>
    </source>
</evidence>
<name>A0A6V7PSS6_ANACO</name>
<feature type="compositionally biased region" description="Low complexity" evidence="2">
    <location>
        <begin position="37"/>
        <end position="54"/>
    </location>
</feature>
<comment type="subcellular location">
    <subcellularLocation>
        <location evidence="1">Nucleus</location>
    </subcellularLocation>
</comment>
<reference evidence="3" key="1">
    <citation type="submission" date="2020-07" db="EMBL/GenBank/DDBJ databases">
        <authorList>
            <person name="Lin J."/>
        </authorList>
    </citation>
    <scope>NUCLEOTIDE SEQUENCE</scope>
</reference>
<dbReference type="PANTHER" id="PTHR21428:SF11">
    <property type="entry name" value="MEDIATOR OF RNA POLYMERASE II TRANSCRIPTION SUBUNIT 7"/>
    <property type="match status" value="1"/>
</dbReference>
<feature type="region of interest" description="Disordered" evidence="2">
    <location>
        <begin position="1"/>
        <end position="59"/>
    </location>
</feature>
<keyword evidence="1" id="KW-0805">Transcription regulation</keyword>
<comment type="subunit">
    <text evidence="1">Component of the Mediator complex.</text>
</comment>
<keyword evidence="1" id="KW-0539">Nucleus</keyword>
<proteinExistence type="inferred from homology"/>
<comment type="function">
    <text evidence="1">Component of the Mediator complex, a coactivator involved in the regulated transcription of nearly all RNA polymerase II-dependent genes. Mediator functions as a bridge to convey information from gene-specific regulatory proteins to the basal RNA polymerase II transcription machinery.</text>
</comment>
<gene>
    <name evidence="3" type="ORF">CB5_LOCUS17052</name>
</gene>
<evidence type="ECO:0000313" key="3">
    <source>
        <dbReference type="EMBL" id="CAD1833841.1"/>
    </source>
</evidence>
<dbReference type="InterPro" id="IPR009244">
    <property type="entry name" value="Mediatior_Med7"/>
</dbReference>
<dbReference type="GO" id="GO:0016592">
    <property type="term" value="C:mediator complex"/>
    <property type="evidence" value="ECO:0007669"/>
    <property type="project" value="InterPro"/>
</dbReference>
<dbReference type="Pfam" id="PF05983">
    <property type="entry name" value="Med7"/>
    <property type="match status" value="1"/>
</dbReference>
<keyword evidence="1" id="KW-0010">Activator</keyword>
<dbReference type="GO" id="GO:0003712">
    <property type="term" value="F:transcription coregulator activity"/>
    <property type="evidence" value="ECO:0007669"/>
    <property type="project" value="InterPro"/>
</dbReference>
<sequence>MTTATSSSYPPPPPYYRLYKDYERDPASAPDPPAPSRAPSRSSAPSTPSVSPASSSPPPPPFFLSPPSFISSKIKIDSSWQTYVVLPTLEDQGVRQLYPQGPNIGPSLPSCSVCYIYMLEYIVRHISYIYFTHT</sequence>
<dbReference type="EMBL" id="LR862151">
    <property type="protein sequence ID" value="CAD1833841.1"/>
    <property type="molecule type" value="Genomic_DNA"/>
</dbReference>
<protein>
    <recommendedName>
        <fullName evidence="1">Mediator of RNA polymerase II transcription subunit 7</fullName>
    </recommendedName>
</protein>
<dbReference type="PANTHER" id="PTHR21428">
    <property type="entry name" value="MEDIATOR OF RNA POLYMERASE II TRANSCRIPTION SUBUNIT 7"/>
    <property type="match status" value="1"/>
</dbReference>
<organism evidence="3">
    <name type="scientific">Ananas comosus var. bracteatus</name>
    <name type="common">red pineapple</name>
    <dbReference type="NCBI Taxonomy" id="296719"/>
    <lineage>
        <taxon>Eukaryota</taxon>
        <taxon>Viridiplantae</taxon>
        <taxon>Streptophyta</taxon>
        <taxon>Embryophyta</taxon>
        <taxon>Tracheophyta</taxon>
        <taxon>Spermatophyta</taxon>
        <taxon>Magnoliopsida</taxon>
        <taxon>Liliopsida</taxon>
        <taxon>Poales</taxon>
        <taxon>Bromeliaceae</taxon>
        <taxon>Bromelioideae</taxon>
        <taxon>Ananas</taxon>
    </lineage>
</organism>
<dbReference type="AlphaFoldDB" id="A0A6V7PSS6"/>
<dbReference type="GO" id="GO:0070847">
    <property type="term" value="C:core mediator complex"/>
    <property type="evidence" value="ECO:0007669"/>
    <property type="project" value="TreeGrafter"/>
</dbReference>
<evidence type="ECO:0000256" key="2">
    <source>
        <dbReference type="SAM" id="MobiDB-lite"/>
    </source>
</evidence>
<dbReference type="GO" id="GO:0006357">
    <property type="term" value="P:regulation of transcription by RNA polymerase II"/>
    <property type="evidence" value="ECO:0007669"/>
    <property type="project" value="InterPro"/>
</dbReference>